<dbReference type="PROSITE" id="PS52029">
    <property type="entry name" value="LD_TPASE"/>
    <property type="match status" value="1"/>
</dbReference>
<feature type="domain" description="SPOR" evidence="10">
    <location>
        <begin position="373"/>
        <end position="451"/>
    </location>
</feature>
<accession>A0A1Y6D352</accession>
<dbReference type="InterPro" id="IPR036779">
    <property type="entry name" value="LysM_dom_sf"/>
</dbReference>
<dbReference type="STRING" id="1760988.SAMN02949497_4496"/>
<evidence type="ECO:0000256" key="6">
    <source>
        <dbReference type="ARBA" id="ARBA00022960"/>
    </source>
</evidence>
<dbReference type="InterPro" id="IPR005490">
    <property type="entry name" value="LD_TPept_cat_dom"/>
</dbReference>
<dbReference type="GO" id="GO:0008360">
    <property type="term" value="P:regulation of cell shape"/>
    <property type="evidence" value="ECO:0007669"/>
    <property type="project" value="UniProtKB-UniRule"/>
</dbReference>
<dbReference type="Proteomes" id="UP000192923">
    <property type="component" value="Unassembled WGS sequence"/>
</dbReference>
<keyword evidence="3" id="KW-0328">Glycosyltransferase</keyword>
<dbReference type="RefSeq" id="WP_085215898.1">
    <property type="nucleotide sequence ID" value="NZ_FXAM01000001.1"/>
</dbReference>
<dbReference type="Gene3D" id="2.40.440.10">
    <property type="entry name" value="L,D-transpeptidase catalytic domain-like"/>
    <property type="match status" value="1"/>
</dbReference>
<evidence type="ECO:0000256" key="7">
    <source>
        <dbReference type="ARBA" id="ARBA00022984"/>
    </source>
</evidence>
<dbReference type="InterPro" id="IPR018392">
    <property type="entry name" value="LysM"/>
</dbReference>
<dbReference type="Gene3D" id="3.10.350.10">
    <property type="entry name" value="LysM domain"/>
    <property type="match status" value="1"/>
</dbReference>
<dbReference type="GO" id="GO:0071972">
    <property type="term" value="F:peptidoglycan L,D-transpeptidase activity"/>
    <property type="evidence" value="ECO:0007669"/>
    <property type="project" value="TreeGrafter"/>
</dbReference>
<dbReference type="GO" id="GO:0016757">
    <property type="term" value="F:glycosyltransferase activity"/>
    <property type="evidence" value="ECO:0007669"/>
    <property type="project" value="UniProtKB-KW"/>
</dbReference>
<evidence type="ECO:0000259" key="11">
    <source>
        <dbReference type="PROSITE" id="PS52029"/>
    </source>
</evidence>
<evidence type="ECO:0000256" key="5">
    <source>
        <dbReference type="ARBA" id="ARBA00022801"/>
    </source>
</evidence>
<dbReference type="UniPathway" id="UPA00219"/>
<feature type="domain" description="L,D-TPase catalytic" evidence="11">
    <location>
        <begin position="140"/>
        <end position="275"/>
    </location>
</feature>
<proteinExistence type="inferred from homology"/>
<dbReference type="InterPro" id="IPR007730">
    <property type="entry name" value="SPOR-like_dom"/>
</dbReference>
<evidence type="ECO:0000256" key="1">
    <source>
        <dbReference type="ARBA" id="ARBA00004752"/>
    </source>
</evidence>
<reference evidence="12 13" key="1">
    <citation type="submission" date="2016-12" db="EMBL/GenBank/DDBJ databases">
        <authorList>
            <person name="Song W.-J."/>
            <person name="Kurnit D.M."/>
        </authorList>
    </citation>
    <scope>NUCLEOTIDE SEQUENCE [LARGE SCALE GENOMIC DNA]</scope>
    <source>
        <strain evidence="12 13">175</strain>
    </source>
</reference>
<dbReference type="InterPro" id="IPR050979">
    <property type="entry name" value="LD-transpeptidase"/>
</dbReference>
<dbReference type="GO" id="GO:0005576">
    <property type="term" value="C:extracellular region"/>
    <property type="evidence" value="ECO:0007669"/>
    <property type="project" value="TreeGrafter"/>
</dbReference>
<keyword evidence="4" id="KW-0808">Transferase</keyword>
<organism evidence="12 13">
    <name type="scientific">Methylomagnum ishizawai</name>
    <dbReference type="NCBI Taxonomy" id="1760988"/>
    <lineage>
        <taxon>Bacteria</taxon>
        <taxon>Pseudomonadati</taxon>
        <taxon>Pseudomonadota</taxon>
        <taxon>Gammaproteobacteria</taxon>
        <taxon>Methylococcales</taxon>
        <taxon>Methylococcaceae</taxon>
        <taxon>Methylomagnum</taxon>
    </lineage>
</organism>
<gene>
    <name evidence="12" type="ORF">SAMN02949497_4496</name>
</gene>
<dbReference type="CDD" id="cd16913">
    <property type="entry name" value="YkuD_like"/>
    <property type="match status" value="1"/>
</dbReference>
<dbReference type="GO" id="GO:0071555">
    <property type="term" value="P:cell wall organization"/>
    <property type="evidence" value="ECO:0007669"/>
    <property type="project" value="UniProtKB-UniRule"/>
</dbReference>
<dbReference type="GO" id="GO:0042834">
    <property type="term" value="F:peptidoglycan binding"/>
    <property type="evidence" value="ECO:0007669"/>
    <property type="project" value="InterPro"/>
</dbReference>
<evidence type="ECO:0000259" key="10">
    <source>
        <dbReference type="PROSITE" id="PS51724"/>
    </source>
</evidence>
<feature type="active site" description="Nucleophile" evidence="9">
    <location>
        <position position="251"/>
    </location>
</feature>
<dbReference type="GO" id="GO:0018104">
    <property type="term" value="P:peptidoglycan-protein cross-linking"/>
    <property type="evidence" value="ECO:0007669"/>
    <property type="project" value="TreeGrafter"/>
</dbReference>
<dbReference type="Pfam" id="PF03734">
    <property type="entry name" value="YkuD"/>
    <property type="match status" value="1"/>
</dbReference>
<dbReference type="PANTHER" id="PTHR30582:SF24">
    <property type="entry name" value="L,D-TRANSPEPTIDASE ERFK_SRFK-RELATED"/>
    <property type="match status" value="1"/>
</dbReference>
<dbReference type="AlphaFoldDB" id="A0A1Y6D352"/>
<dbReference type="InterPro" id="IPR038063">
    <property type="entry name" value="Transpep_catalytic_dom"/>
</dbReference>
<comment type="pathway">
    <text evidence="1 9">Cell wall biogenesis; peptidoglycan biosynthesis.</text>
</comment>
<dbReference type="PANTHER" id="PTHR30582">
    <property type="entry name" value="L,D-TRANSPEPTIDASE"/>
    <property type="match status" value="1"/>
</dbReference>
<keyword evidence="8 9" id="KW-0961">Cell wall biogenesis/degradation</keyword>
<keyword evidence="6 9" id="KW-0133">Cell shape</keyword>
<evidence type="ECO:0000256" key="3">
    <source>
        <dbReference type="ARBA" id="ARBA00022676"/>
    </source>
</evidence>
<evidence type="ECO:0000313" key="12">
    <source>
        <dbReference type="EMBL" id="SMF97077.1"/>
    </source>
</evidence>
<evidence type="ECO:0000256" key="9">
    <source>
        <dbReference type="PROSITE-ProRule" id="PRU01373"/>
    </source>
</evidence>
<sequence>MPNTALVYPGPGRRPVTAPWLRWTLLFGFATLMNGCASWLLPFGEYSPPEPLEQEAAATPATAHDLSRHRFALPKDDNIVGQLGVVEVRDGDTLPDIARHFGLGYEEIGTANPGLDMWVPRAGSRAVLPLRFILPDAPRKGIVVNLAAMRLFLYGGKGGEVVTYPVGIGKEGRSTPTGDMYVARKAEKPVWYVPESIRRDHEKRGDPLPAAVSPGPDNPLGAYAMYLSKPSYLIHGTNKPYAIGLRASNGCLRLYPENIDLLYRQTPVKTPVRIVNQPYLLGWHKGRLYLEAHEPHEELNAKALQAALQAKLKEIEKKGHALDWPKIEATVTEARGIPVPVFAHTPGVEQLAREAVPLALPEQFYGQPPVPQASTHESWYVEALENGDALTAQRTAAVLNHMGPRIPARAVALPDGNQRVLAGPFEDAKHAQAAARQMLLDLDIKGKIVPPQPQRLTSK</sequence>
<keyword evidence="13" id="KW-1185">Reference proteome</keyword>
<name>A0A1Y6D352_9GAMM</name>
<evidence type="ECO:0000256" key="8">
    <source>
        <dbReference type="ARBA" id="ARBA00023316"/>
    </source>
</evidence>
<keyword evidence="7 9" id="KW-0573">Peptidoglycan synthesis</keyword>
<keyword evidence="5" id="KW-0378">Hydrolase</keyword>
<dbReference type="SUPFAM" id="SSF141523">
    <property type="entry name" value="L,D-transpeptidase catalytic domain-like"/>
    <property type="match status" value="1"/>
</dbReference>
<evidence type="ECO:0000256" key="4">
    <source>
        <dbReference type="ARBA" id="ARBA00022679"/>
    </source>
</evidence>
<dbReference type="PROSITE" id="PS51724">
    <property type="entry name" value="SPOR"/>
    <property type="match status" value="1"/>
</dbReference>
<dbReference type="CDD" id="cd00118">
    <property type="entry name" value="LysM"/>
    <property type="match status" value="1"/>
</dbReference>
<feature type="active site" description="Proton donor/acceptor" evidence="9">
    <location>
        <position position="235"/>
    </location>
</feature>
<evidence type="ECO:0000256" key="2">
    <source>
        <dbReference type="ARBA" id="ARBA00005992"/>
    </source>
</evidence>
<dbReference type="EMBL" id="FXAM01000001">
    <property type="protein sequence ID" value="SMF97077.1"/>
    <property type="molecule type" value="Genomic_DNA"/>
</dbReference>
<evidence type="ECO:0000313" key="13">
    <source>
        <dbReference type="Proteomes" id="UP000192923"/>
    </source>
</evidence>
<comment type="similarity">
    <text evidence="2">Belongs to the YkuD family.</text>
</comment>
<protein>
    <submittedName>
        <fullName evidence="12">L,D-transpeptidase ErfK/SrfK</fullName>
    </submittedName>
</protein>